<accession>A0A4R8PQJ3</accession>
<dbReference type="EMBL" id="QAPG01001767">
    <property type="protein sequence ID" value="TDZ27932.1"/>
    <property type="molecule type" value="Genomic_DNA"/>
</dbReference>
<protein>
    <submittedName>
        <fullName evidence="2">Uncharacterized protein</fullName>
    </submittedName>
</protein>
<sequence length="68" mass="7133">MQIFKTLLIVTAALAPSALAGCSGAPYQGTCLSCTSDCHDNFGGPDRTSSLQRTGCMFACLMFCDDCD</sequence>
<keyword evidence="1" id="KW-0732">Signal</keyword>
<feature type="chain" id="PRO_5020532458" evidence="1">
    <location>
        <begin position="21"/>
        <end position="68"/>
    </location>
</feature>
<reference evidence="2 3" key="1">
    <citation type="submission" date="2018-11" db="EMBL/GenBank/DDBJ databases">
        <title>Genome sequence and assembly of Colletotrichum spinosum.</title>
        <authorList>
            <person name="Gan P."/>
            <person name="Shirasu K."/>
        </authorList>
    </citation>
    <scope>NUCLEOTIDE SEQUENCE [LARGE SCALE GENOMIC DNA]</scope>
    <source>
        <strain evidence="2 3">CBS 515.97</strain>
    </source>
</reference>
<dbReference type="PROSITE" id="PS51257">
    <property type="entry name" value="PROKAR_LIPOPROTEIN"/>
    <property type="match status" value="1"/>
</dbReference>
<evidence type="ECO:0000256" key="1">
    <source>
        <dbReference type="SAM" id="SignalP"/>
    </source>
</evidence>
<dbReference type="AlphaFoldDB" id="A0A4R8PQJ3"/>
<organism evidence="2 3">
    <name type="scientific">Colletotrichum spinosum</name>
    <dbReference type="NCBI Taxonomy" id="1347390"/>
    <lineage>
        <taxon>Eukaryota</taxon>
        <taxon>Fungi</taxon>
        <taxon>Dikarya</taxon>
        <taxon>Ascomycota</taxon>
        <taxon>Pezizomycotina</taxon>
        <taxon>Sordariomycetes</taxon>
        <taxon>Hypocreomycetidae</taxon>
        <taxon>Glomerellales</taxon>
        <taxon>Glomerellaceae</taxon>
        <taxon>Colletotrichum</taxon>
        <taxon>Colletotrichum orbiculare species complex</taxon>
    </lineage>
</organism>
<dbReference type="Proteomes" id="UP000295083">
    <property type="component" value="Unassembled WGS sequence"/>
</dbReference>
<evidence type="ECO:0000313" key="2">
    <source>
        <dbReference type="EMBL" id="TDZ27932.1"/>
    </source>
</evidence>
<gene>
    <name evidence="2" type="ORF">C8035_v008656</name>
</gene>
<proteinExistence type="predicted"/>
<name>A0A4R8PQJ3_9PEZI</name>
<feature type="signal peptide" evidence="1">
    <location>
        <begin position="1"/>
        <end position="20"/>
    </location>
</feature>
<evidence type="ECO:0000313" key="3">
    <source>
        <dbReference type="Proteomes" id="UP000295083"/>
    </source>
</evidence>
<keyword evidence="3" id="KW-1185">Reference proteome</keyword>
<comment type="caution">
    <text evidence="2">The sequence shown here is derived from an EMBL/GenBank/DDBJ whole genome shotgun (WGS) entry which is preliminary data.</text>
</comment>